<dbReference type="GO" id="GO:0016491">
    <property type="term" value="F:oxidoreductase activity"/>
    <property type="evidence" value="ECO:0007669"/>
    <property type="project" value="UniProtKB-KW"/>
</dbReference>
<feature type="domain" description="Nitrite/sulphite reductase 4Fe-4S" evidence="7">
    <location>
        <begin position="119"/>
        <end position="273"/>
    </location>
</feature>
<protein>
    <submittedName>
        <fullName evidence="9">Nitrite/sulfite reductase</fullName>
    </submittedName>
</protein>
<evidence type="ECO:0000256" key="3">
    <source>
        <dbReference type="ARBA" id="ARBA00022723"/>
    </source>
</evidence>
<dbReference type="Gene3D" id="3.90.480.10">
    <property type="entry name" value="Sulfite Reductase Hemoprotein,Domain 2"/>
    <property type="match status" value="1"/>
</dbReference>
<dbReference type="PANTHER" id="PTHR32439">
    <property type="entry name" value="FERREDOXIN--NITRITE REDUCTASE, CHLOROPLASTIC"/>
    <property type="match status" value="1"/>
</dbReference>
<evidence type="ECO:0000256" key="1">
    <source>
        <dbReference type="ARBA" id="ARBA00022485"/>
    </source>
</evidence>
<evidence type="ECO:0000256" key="2">
    <source>
        <dbReference type="ARBA" id="ARBA00022617"/>
    </source>
</evidence>
<evidence type="ECO:0000256" key="4">
    <source>
        <dbReference type="ARBA" id="ARBA00023002"/>
    </source>
</evidence>
<dbReference type="InterPro" id="IPR045854">
    <property type="entry name" value="NO2/SO3_Rdtase_4Fe4S_sf"/>
</dbReference>
<feature type="domain" description="Nitrite/Sulfite reductase ferredoxin-like" evidence="8">
    <location>
        <begin position="331"/>
        <end position="402"/>
    </location>
</feature>
<keyword evidence="6" id="KW-0411">Iron-sulfur</keyword>
<dbReference type="RefSeq" id="WP_256620149.1">
    <property type="nucleotide sequence ID" value="NZ_JANIBC010000015.1"/>
</dbReference>
<dbReference type="GO" id="GO:0051539">
    <property type="term" value="F:4 iron, 4 sulfur cluster binding"/>
    <property type="evidence" value="ECO:0007669"/>
    <property type="project" value="UniProtKB-KW"/>
</dbReference>
<name>A0A9X2LAP8_9PROT</name>
<dbReference type="InterPro" id="IPR006067">
    <property type="entry name" value="NO2/SO3_Rdtase_4Fe4S_dom"/>
</dbReference>
<dbReference type="GO" id="GO:0046872">
    <property type="term" value="F:metal ion binding"/>
    <property type="evidence" value="ECO:0007669"/>
    <property type="project" value="UniProtKB-KW"/>
</dbReference>
<dbReference type="InterPro" id="IPR036136">
    <property type="entry name" value="Nit/Sulf_reduc_fer-like_dom_sf"/>
</dbReference>
<keyword evidence="10" id="KW-1185">Reference proteome</keyword>
<dbReference type="AlphaFoldDB" id="A0A9X2LAP8"/>
<organism evidence="9 10">
    <name type="scientific">Parvularcula maris</name>
    <dbReference type="NCBI Taxonomy" id="2965077"/>
    <lineage>
        <taxon>Bacteria</taxon>
        <taxon>Pseudomonadati</taxon>
        <taxon>Pseudomonadota</taxon>
        <taxon>Alphaproteobacteria</taxon>
        <taxon>Parvularculales</taxon>
        <taxon>Parvularculaceae</taxon>
        <taxon>Parvularcula</taxon>
    </lineage>
</organism>
<proteinExistence type="predicted"/>
<evidence type="ECO:0000256" key="5">
    <source>
        <dbReference type="ARBA" id="ARBA00023004"/>
    </source>
</evidence>
<dbReference type="SUPFAM" id="SSF56014">
    <property type="entry name" value="Nitrite and sulphite reductase 4Fe-4S domain-like"/>
    <property type="match status" value="2"/>
</dbReference>
<dbReference type="PANTHER" id="PTHR32439:SF9">
    <property type="entry name" value="BLR3264 PROTEIN"/>
    <property type="match status" value="1"/>
</dbReference>
<evidence type="ECO:0000313" key="10">
    <source>
        <dbReference type="Proteomes" id="UP001142610"/>
    </source>
</evidence>
<dbReference type="GO" id="GO:0020037">
    <property type="term" value="F:heme binding"/>
    <property type="evidence" value="ECO:0007669"/>
    <property type="project" value="InterPro"/>
</dbReference>
<feature type="domain" description="Nitrite/sulphite reductase 4Fe-4S" evidence="7">
    <location>
        <begin position="415"/>
        <end position="552"/>
    </location>
</feature>
<dbReference type="EMBL" id="JANIBC010000015">
    <property type="protein sequence ID" value="MCQ8186246.1"/>
    <property type="molecule type" value="Genomic_DNA"/>
</dbReference>
<accession>A0A9X2LAP8</accession>
<evidence type="ECO:0000313" key="9">
    <source>
        <dbReference type="EMBL" id="MCQ8186246.1"/>
    </source>
</evidence>
<keyword evidence="3" id="KW-0479">Metal-binding</keyword>
<keyword evidence="4" id="KW-0560">Oxidoreductase</keyword>
<gene>
    <name evidence="9" type="ORF">NOG11_12730</name>
</gene>
<evidence type="ECO:0000256" key="6">
    <source>
        <dbReference type="ARBA" id="ARBA00023014"/>
    </source>
</evidence>
<keyword evidence="1" id="KW-0004">4Fe-4S</keyword>
<dbReference type="Pfam" id="PF01077">
    <property type="entry name" value="NIR_SIR"/>
    <property type="match status" value="2"/>
</dbReference>
<dbReference type="Gene3D" id="3.30.413.10">
    <property type="entry name" value="Sulfite Reductase Hemoprotein, domain 1"/>
    <property type="match status" value="2"/>
</dbReference>
<keyword evidence="2" id="KW-0349">Heme</keyword>
<reference evidence="9" key="1">
    <citation type="submission" date="2022-07" db="EMBL/GenBank/DDBJ databases">
        <title>Parvularcula maris sp. nov., an algicidal bacterium isolated from seawater.</title>
        <authorList>
            <person name="Li F."/>
        </authorList>
    </citation>
    <scope>NUCLEOTIDE SEQUENCE</scope>
    <source>
        <strain evidence="9">BGMRC 0090</strain>
    </source>
</reference>
<feature type="domain" description="Nitrite/Sulfite reductase ferredoxin-like" evidence="8">
    <location>
        <begin position="52"/>
        <end position="111"/>
    </location>
</feature>
<evidence type="ECO:0000259" key="7">
    <source>
        <dbReference type="Pfam" id="PF01077"/>
    </source>
</evidence>
<dbReference type="SUPFAM" id="SSF55124">
    <property type="entry name" value="Nitrite/Sulfite reductase N-terminal domain-like"/>
    <property type="match status" value="2"/>
</dbReference>
<dbReference type="Pfam" id="PF03460">
    <property type="entry name" value="NIR_SIR_ferr"/>
    <property type="match status" value="2"/>
</dbReference>
<dbReference type="InterPro" id="IPR005117">
    <property type="entry name" value="NiRdtase/SiRdtase_haem-b_fer"/>
</dbReference>
<dbReference type="InterPro" id="IPR051329">
    <property type="entry name" value="NIR_SIR_4Fe-4S"/>
</dbReference>
<dbReference type="Proteomes" id="UP001142610">
    <property type="component" value="Unassembled WGS sequence"/>
</dbReference>
<sequence length="557" mass="62025">MYVYDEYDRAMVLDRVEEFRGQVQRRLSGAITEDEFKPLRLMNGLYLQLHAYMLRVAVPYGTLSPHQLRVLASVARDYDRGYAHVSTRQNFQFNWPKLKDVPDILARLAEAEMHGIQTSGNCIRNTTTDPFAGAAKDEVEDPRVTCEAIRQWSTFHPEFSFLPRKFKIAVTATAHDRAAIQVHDIGLEIVRNEAGEAGYRVLVGGGQGRTPHIGHFIREFLPKAELFSYLEAILRVYNLHGRRDNLYKARIKILVSEMGVEAFAKAVEEEFEHFRTLGPGGSVDLPPTEWKRIASHFEGPNLSPRDTDSAAFGDALGQDKGFAQWVRTNVHPHRQPGYVSVTVSLKPQGKPPGDITDDQLEALADIAERHGYGDVRTTHEQNMVLPHVALDDLHTAYQALSEAGLGTANHGLVSDIIACPGLDYCNLANTRSIPVANRIQERFADIEQQQAIGELKVKISGCINACGHHHVGHIGILGVDKKGEEFYQLTLGGSADENAAIGDIVGRGLSTEEVVDAVERVVERYLELRGSPEERFIEAYRRVGAEPFKEALYADAV</sequence>
<comment type="caution">
    <text evidence="9">The sequence shown here is derived from an EMBL/GenBank/DDBJ whole genome shotgun (WGS) entry which is preliminary data.</text>
</comment>
<evidence type="ECO:0000259" key="8">
    <source>
        <dbReference type="Pfam" id="PF03460"/>
    </source>
</evidence>
<keyword evidence="5" id="KW-0408">Iron</keyword>